<evidence type="ECO:0000259" key="1">
    <source>
        <dbReference type="Pfam" id="PF03358"/>
    </source>
</evidence>
<dbReference type="InterPro" id="IPR029039">
    <property type="entry name" value="Flavoprotein-like_sf"/>
</dbReference>
<organism evidence="2 3">
    <name type="scientific">Pendulispora rubella</name>
    <dbReference type="NCBI Taxonomy" id="2741070"/>
    <lineage>
        <taxon>Bacteria</taxon>
        <taxon>Pseudomonadati</taxon>
        <taxon>Myxococcota</taxon>
        <taxon>Myxococcia</taxon>
        <taxon>Myxococcales</taxon>
        <taxon>Sorangiineae</taxon>
        <taxon>Pendulisporaceae</taxon>
        <taxon>Pendulispora</taxon>
    </lineage>
</organism>
<evidence type="ECO:0000313" key="3">
    <source>
        <dbReference type="Proteomes" id="UP001374803"/>
    </source>
</evidence>
<dbReference type="InterPro" id="IPR005025">
    <property type="entry name" value="FMN_Rdtase-like_dom"/>
</dbReference>
<gene>
    <name evidence="2" type="ORF">LVJ94_42435</name>
</gene>
<proteinExistence type="predicted"/>
<protein>
    <submittedName>
        <fullName evidence="2">NAD(P)H-dependent oxidoreductase</fullName>
    </submittedName>
</protein>
<dbReference type="PANTHER" id="PTHR30543:SF21">
    <property type="entry name" value="NAD(P)H-DEPENDENT FMN REDUCTASE LOT6"/>
    <property type="match status" value="1"/>
</dbReference>
<dbReference type="Pfam" id="PF03358">
    <property type="entry name" value="FMN_red"/>
    <property type="match status" value="1"/>
</dbReference>
<name>A0ABZ2KZN4_9BACT</name>
<accession>A0ABZ2KZN4</accession>
<evidence type="ECO:0000313" key="2">
    <source>
        <dbReference type="EMBL" id="WXB03550.1"/>
    </source>
</evidence>
<feature type="domain" description="NADPH-dependent FMN reductase-like" evidence="1">
    <location>
        <begin position="6"/>
        <end position="149"/>
    </location>
</feature>
<dbReference type="Gene3D" id="3.40.50.360">
    <property type="match status" value="1"/>
</dbReference>
<dbReference type="SUPFAM" id="SSF52218">
    <property type="entry name" value="Flavoproteins"/>
    <property type="match status" value="1"/>
</dbReference>
<dbReference type="InterPro" id="IPR050712">
    <property type="entry name" value="NAD(P)H-dep_reductase"/>
</dbReference>
<dbReference type="Proteomes" id="UP001374803">
    <property type="component" value="Chromosome"/>
</dbReference>
<keyword evidence="3" id="KW-1185">Reference proteome</keyword>
<sequence length="185" mass="20319">MSSTFRVLGIAGSLRKQSFNRALLRTAIELAPSSLTFETAEWGDIPLYDADVEAAGRPESVLRLRAQIAAADALLIATPEYNYSIPGGLKNAIDWASRPPEQPFHGKPLGLIGASGGDGGTMRSQYHWRQVAVFLNLQTLNKPEIFVRRGADKFDAAGNLTDEATRKALTQYLQSFAEWIAFHKK</sequence>
<dbReference type="RefSeq" id="WP_394833181.1">
    <property type="nucleotide sequence ID" value="NZ_CP089929.1"/>
</dbReference>
<dbReference type="EMBL" id="CP089983">
    <property type="protein sequence ID" value="WXB03550.1"/>
    <property type="molecule type" value="Genomic_DNA"/>
</dbReference>
<reference evidence="2" key="1">
    <citation type="submission" date="2021-12" db="EMBL/GenBank/DDBJ databases">
        <title>Discovery of the Pendulisporaceae a myxobacterial family with distinct sporulation behavior and unique specialized metabolism.</title>
        <authorList>
            <person name="Garcia R."/>
            <person name="Popoff A."/>
            <person name="Bader C.D."/>
            <person name="Loehr J."/>
            <person name="Walesch S."/>
            <person name="Walt C."/>
            <person name="Boldt J."/>
            <person name="Bunk B."/>
            <person name="Haeckl F.J.F.P.J."/>
            <person name="Gunesch A.P."/>
            <person name="Birkelbach J."/>
            <person name="Nuebel U."/>
            <person name="Pietschmann T."/>
            <person name="Bach T."/>
            <person name="Mueller R."/>
        </authorList>
    </citation>
    <scope>NUCLEOTIDE SEQUENCE</scope>
    <source>
        <strain evidence="2">MSr11367</strain>
    </source>
</reference>
<dbReference type="PANTHER" id="PTHR30543">
    <property type="entry name" value="CHROMATE REDUCTASE"/>
    <property type="match status" value="1"/>
</dbReference>